<evidence type="ECO:0000313" key="2">
    <source>
        <dbReference type="EMBL" id="EQD61229.1"/>
    </source>
</evidence>
<organism evidence="2">
    <name type="scientific">mine drainage metagenome</name>
    <dbReference type="NCBI Taxonomy" id="410659"/>
    <lineage>
        <taxon>unclassified sequences</taxon>
        <taxon>metagenomes</taxon>
        <taxon>ecological metagenomes</taxon>
    </lineage>
</organism>
<protein>
    <submittedName>
        <fullName evidence="2">Protein containing Clp</fullName>
    </submittedName>
</protein>
<reference evidence="2" key="1">
    <citation type="submission" date="2013-08" db="EMBL/GenBank/DDBJ databases">
        <authorList>
            <person name="Mendez C."/>
            <person name="Richter M."/>
            <person name="Ferrer M."/>
            <person name="Sanchez J."/>
        </authorList>
    </citation>
    <scope>NUCLEOTIDE SEQUENCE</scope>
</reference>
<dbReference type="SUPFAM" id="SSF81923">
    <property type="entry name" value="Double Clp-N motif"/>
    <property type="match status" value="1"/>
</dbReference>
<dbReference type="Gene3D" id="1.10.1780.10">
    <property type="entry name" value="Clp, N-terminal domain"/>
    <property type="match status" value="1"/>
</dbReference>
<feature type="non-terminal residue" evidence="2">
    <location>
        <position position="55"/>
    </location>
</feature>
<feature type="domain" description="Clp R" evidence="1">
    <location>
        <begin position="2"/>
        <end position="40"/>
    </location>
</feature>
<gene>
    <name evidence="2" type="ORF">B2A_03304</name>
</gene>
<reference evidence="2" key="2">
    <citation type="journal article" date="2014" name="ISME J.">
        <title>Microbial stratification in low pH oxic and suboxic macroscopic growths along an acid mine drainage.</title>
        <authorList>
            <person name="Mendez-Garcia C."/>
            <person name="Mesa V."/>
            <person name="Sprenger R.R."/>
            <person name="Richter M."/>
            <person name="Diez M.S."/>
            <person name="Solano J."/>
            <person name="Bargiela R."/>
            <person name="Golyshina O.V."/>
            <person name="Manteca A."/>
            <person name="Ramos J.L."/>
            <person name="Gallego J.R."/>
            <person name="Llorente I."/>
            <person name="Martins Dos Santos V.A."/>
            <person name="Jensen O.N."/>
            <person name="Pelaez A.I."/>
            <person name="Sanchez J."/>
            <person name="Ferrer M."/>
        </authorList>
    </citation>
    <scope>NUCLEOTIDE SEQUENCE</scope>
</reference>
<name>T1C7E3_9ZZZZ</name>
<comment type="caution">
    <text evidence="2">The sequence shown here is derived from an EMBL/GenBank/DDBJ whole genome shotgun (WGS) entry which is preliminary data.</text>
</comment>
<proteinExistence type="predicted"/>
<dbReference type="AlphaFoldDB" id="T1C7E3"/>
<evidence type="ECO:0000259" key="1">
    <source>
        <dbReference type="Pfam" id="PF02861"/>
    </source>
</evidence>
<dbReference type="InterPro" id="IPR004176">
    <property type="entry name" value="Clp_R_N"/>
</dbReference>
<accession>T1C7E3</accession>
<dbReference type="Pfam" id="PF02861">
    <property type="entry name" value="Clp_N"/>
    <property type="match status" value="1"/>
</dbReference>
<sequence length="55" mass="6072">MLSNELEYCLNDAFHQAREAHHEYLTVEHLLLAILDYPAGARGAACLAGDLTRCA</sequence>
<dbReference type="InterPro" id="IPR036628">
    <property type="entry name" value="Clp_N_dom_sf"/>
</dbReference>
<dbReference type="EMBL" id="AUZZ01002212">
    <property type="protein sequence ID" value="EQD61229.1"/>
    <property type="molecule type" value="Genomic_DNA"/>
</dbReference>